<dbReference type="Proteomes" id="UP000182998">
    <property type="component" value="Unassembled WGS sequence"/>
</dbReference>
<dbReference type="Proteomes" id="UP000032414">
    <property type="component" value="Chromosome I"/>
</dbReference>
<gene>
    <name evidence="2" type="ORF">LMI_1994</name>
    <name evidence="3" type="ORF">SAMN02982997_01489</name>
</gene>
<organism evidence="2 4">
    <name type="scientific">Legionella micdadei</name>
    <name type="common">Tatlockia micdadei</name>
    <dbReference type="NCBI Taxonomy" id="451"/>
    <lineage>
        <taxon>Bacteria</taxon>
        <taxon>Pseudomonadati</taxon>
        <taxon>Pseudomonadota</taxon>
        <taxon>Gammaproteobacteria</taxon>
        <taxon>Legionellales</taxon>
        <taxon>Legionellaceae</taxon>
        <taxon>Legionella</taxon>
    </lineage>
</organism>
<dbReference type="PATRIC" id="fig|451.8.peg.1313"/>
<evidence type="ECO:0000313" key="3">
    <source>
        <dbReference type="EMBL" id="SCY34620.1"/>
    </source>
</evidence>
<feature type="transmembrane region" description="Helical" evidence="1">
    <location>
        <begin position="173"/>
        <end position="192"/>
    </location>
</feature>
<evidence type="ECO:0000313" key="5">
    <source>
        <dbReference type="Proteomes" id="UP000182998"/>
    </source>
</evidence>
<keyword evidence="1" id="KW-0812">Transmembrane</keyword>
<dbReference type="RefSeq" id="WP_045099549.1">
    <property type="nucleotide sequence ID" value="NZ_CP020614.1"/>
</dbReference>
<reference evidence="3 5" key="3">
    <citation type="submission" date="2016-10" db="EMBL/GenBank/DDBJ databases">
        <authorList>
            <person name="Varghese N."/>
            <person name="Submissions S."/>
        </authorList>
    </citation>
    <scope>NUCLEOTIDE SEQUENCE [LARGE SCALE GENOMIC DNA]</scope>
    <source>
        <strain evidence="3 5">ATCC 33218</strain>
    </source>
</reference>
<keyword evidence="5" id="KW-1185">Reference proteome</keyword>
<sequence>MRDLYIVVESNDIDINQLLPLLNSFQYPDCKINFSAVKPLQFQEPESVPYYKSMPVYAISTYCYFGESGPNKLVEDFDELRLVAEQFDIFIKELLAQDVRFREWVFKQDSEFETARTVNQFNLSKQRQKWALGDVLSDSAQMLRQFKSSFISPSYQPTLFSFESAKDRYNRKAAVEFIAGGVVGLLSISLFLLEPVTASILALAAVILIFAALYNLSKAKQFDEYHHNNATESLIASS</sequence>
<evidence type="ECO:0000313" key="4">
    <source>
        <dbReference type="Proteomes" id="UP000032414"/>
    </source>
</evidence>
<reference evidence="4" key="1">
    <citation type="submission" date="2014-09" db="EMBL/GenBank/DDBJ databases">
        <authorList>
            <person name="Gomez-Valero L."/>
        </authorList>
    </citation>
    <scope>NUCLEOTIDE SEQUENCE [LARGE SCALE GENOMIC DNA]</scope>
    <source>
        <strain evidence="4">ATCC33218</strain>
    </source>
</reference>
<proteinExistence type="predicted"/>
<keyword evidence="1" id="KW-1133">Transmembrane helix</keyword>
<dbReference type="EMBL" id="LN614830">
    <property type="protein sequence ID" value="CEG61279.1"/>
    <property type="molecule type" value="Genomic_DNA"/>
</dbReference>
<dbReference type="KEGG" id="tmc:LMI_1994"/>
<protein>
    <submittedName>
        <fullName evidence="2">Uncharacterized protein</fullName>
    </submittedName>
</protein>
<dbReference type="STRING" id="451.B6N58_06085"/>
<accession>A0A098GFM0</accession>
<dbReference type="AlphaFoldDB" id="A0A098GFM0"/>
<evidence type="ECO:0000313" key="2">
    <source>
        <dbReference type="EMBL" id="CEG61279.1"/>
    </source>
</evidence>
<dbReference type="HOGENOM" id="CLU_1165347_0_0_6"/>
<reference evidence="2" key="2">
    <citation type="submission" date="2014-09" db="EMBL/GenBank/DDBJ databases">
        <authorList>
            <person name="GOMEZ-VALERO Laura"/>
        </authorList>
    </citation>
    <scope>NUCLEOTIDE SEQUENCE</scope>
    <source>
        <strain evidence="2">ATCC33218</strain>
    </source>
</reference>
<feature type="transmembrane region" description="Helical" evidence="1">
    <location>
        <begin position="198"/>
        <end position="216"/>
    </location>
</feature>
<dbReference type="EMBL" id="FMVN01000006">
    <property type="protein sequence ID" value="SCY34620.1"/>
    <property type="molecule type" value="Genomic_DNA"/>
</dbReference>
<keyword evidence="1" id="KW-0472">Membrane</keyword>
<name>A0A098GFM0_LEGMI</name>
<evidence type="ECO:0000256" key="1">
    <source>
        <dbReference type="SAM" id="Phobius"/>
    </source>
</evidence>